<dbReference type="InterPro" id="IPR005094">
    <property type="entry name" value="Endonuclease_MobA/VirD2"/>
</dbReference>
<keyword evidence="3" id="KW-1185">Reference proteome</keyword>
<evidence type="ECO:0000313" key="2">
    <source>
        <dbReference type="EMBL" id="WGV29077.1"/>
    </source>
</evidence>
<gene>
    <name evidence="2" type="ORF">QI031_31450</name>
</gene>
<dbReference type="KEGG" id="hbq:QI031_31450"/>
<dbReference type="AlphaFoldDB" id="A0AAJ6NYN7"/>
<accession>A0AAJ6NYN7</accession>
<proteinExistence type="predicted"/>
<keyword evidence="2" id="KW-0614">Plasmid</keyword>
<name>A0AAJ6NYN7_9CYAN</name>
<protein>
    <submittedName>
        <fullName evidence="2">Relaxase/mobilization nuclease domain-containing protein</fullName>
    </submittedName>
</protein>
<organism evidence="2 3">
    <name type="scientific">Halotia branconii CENA392</name>
    <dbReference type="NCBI Taxonomy" id="1539056"/>
    <lineage>
        <taxon>Bacteria</taxon>
        <taxon>Bacillati</taxon>
        <taxon>Cyanobacteriota</taxon>
        <taxon>Cyanophyceae</taxon>
        <taxon>Nostocales</taxon>
        <taxon>Nodulariaceae</taxon>
        <taxon>Halotia</taxon>
    </lineage>
</organism>
<sequence>MRMIIEESAISDFSVIEELASSQNRCLSSFLDINAPVSQIIESFQTLSQRRPKLRKLGIYTKISLKNLCVSLQESSCRQILNQYIRGIGWDDLQYISFFETASDCLYIHIIFNRVTPETKLIDLNCLGASWQQYEVLRKSCYQIIQNSLSNRIQESTSIRNSQFATRN</sequence>
<evidence type="ECO:0000259" key="1">
    <source>
        <dbReference type="Pfam" id="PF03432"/>
    </source>
</evidence>
<dbReference type="Proteomes" id="UP001223520">
    <property type="component" value="Plasmid unnamed1"/>
</dbReference>
<evidence type="ECO:0000313" key="3">
    <source>
        <dbReference type="Proteomes" id="UP001223520"/>
    </source>
</evidence>
<feature type="domain" description="MobA/VirD2-like nuclease" evidence="1">
    <location>
        <begin position="36"/>
        <end position="144"/>
    </location>
</feature>
<geneLocation type="plasmid" evidence="2 3">
    <name>unnamed1</name>
</geneLocation>
<dbReference type="EMBL" id="CP124544">
    <property type="protein sequence ID" value="WGV29077.1"/>
    <property type="molecule type" value="Genomic_DNA"/>
</dbReference>
<reference evidence="2 3" key="1">
    <citation type="journal article" date="2023" name="Limnol Oceanogr Lett">
        <title>Environmental adaptations by the intertidal Antarctic cyanobacterium Halotia branconii CENA392 as revealed using long-read genome sequencing.</title>
        <authorList>
            <person name="Dextro R.B."/>
            <person name="Delbaje E."/>
            <person name="Freitas P.N.N."/>
            <person name="Geraldes V."/>
            <person name="Pinto E."/>
            <person name="Long P.F."/>
            <person name="Fiore M.F."/>
        </authorList>
    </citation>
    <scope>NUCLEOTIDE SEQUENCE [LARGE SCALE GENOMIC DNA]</scope>
    <source>
        <strain evidence="2 3">CENA392</strain>
        <plasmid evidence="2 3">unnamed1</plasmid>
    </source>
</reference>
<dbReference type="RefSeq" id="WP_281486273.1">
    <property type="nucleotide sequence ID" value="NZ_CP124544.1"/>
</dbReference>
<dbReference type="Pfam" id="PF03432">
    <property type="entry name" value="Relaxase"/>
    <property type="match status" value="1"/>
</dbReference>